<protein>
    <submittedName>
        <fullName evidence="2">Probable salivary secreted peptide</fullName>
    </submittedName>
</protein>
<dbReference type="AlphaFoldDB" id="A0A8D8SWF0"/>
<evidence type="ECO:0000256" key="1">
    <source>
        <dbReference type="SAM" id="SignalP"/>
    </source>
</evidence>
<dbReference type="Pfam" id="PF15868">
    <property type="entry name" value="MBF2"/>
    <property type="match status" value="1"/>
</dbReference>
<proteinExistence type="predicted"/>
<name>A0A8D8SWF0_9HEMI</name>
<dbReference type="PANTHER" id="PTHR37685">
    <property type="entry name" value="GEO11136P1-RELATED"/>
    <property type="match status" value="1"/>
</dbReference>
<organism evidence="2">
    <name type="scientific">Cacopsylla melanoneura</name>
    <dbReference type="NCBI Taxonomy" id="428564"/>
    <lineage>
        <taxon>Eukaryota</taxon>
        <taxon>Metazoa</taxon>
        <taxon>Ecdysozoa</taxon>
        <taxon>Arthropoda</taxon>
        <taxon>Hexapoda</taxon>
        <taxon>Insecta</taxon>
        <taxon>Pterygota</taxon>
        <taxon>Neoptera</taxon>
        <taxon>Paraneoptera</taxon>
        <taxon>Hemiptera</taxon>
        <taxon>Sternorrhyncha</taxon>
        <taxon>Psylloidea</taxon>
        <taxon>Psyllidae</taxon>
        <taxon>Psyllinae</taxon>
        <taxon>Cacopsylla</taxon>
    </lineage>
</organism>
<sequence>MFRLILSTFLIISVTALPKEYKNIIQQLNNEFQESGAYLDLGDHNSNMIPIKNAHNENFNHDDEIKGEHVGIVGWGHHGVHNLTVGYKTYQDRLLFSGTITKAYNRFRIVETNVVVKSTHGETISYIEAYDLHSSRDVGSAGYASVVSGGTGTRSVTIHLESARNHGLKYYVRVFGHY</sequence>
<dbReference type="PANTHER" id="PTHR37685:SF1">
    <property type="entry name" value="GEO11136P1-RELATED"/>
    <property type="match status" value="1"/>
</dbReference>
<dbReference type="InterPro" id="IPR031734">
    <property type="entry name" value="MBF2"/>
</dbReference>
<dbReference type="EMBL" id="HBUF01241799">
    <property type="protein sequence ID" value="CAG6677211.1"/>
    <property type="molecule type" value="Transcribed_RNA"/>
</dbReference>
<reference evidence="2" key="1">
    <citation type="submission" date="2021-05" db="EMBL/GenBank/DDBJ databases">
        <authorList>
            <person name="Alioto T."/>
            <person name="Alioto T."/>
            <person name="Gomez Garrido J."/>
        </authorList>
    </citation>
    <scope>NUCLEOTIDE SEQUENCE</scope>
</reference>
<feature type="chain" id="PRO_5036262012" evidence="1">
    <location>
        <begin position="17"/>
        <end position="178"/>
    </location>
</feature>
<feature type="signal peptide" evidence="1">
    <location>
        <begin position="1"/>
        <end position="16"/>
    </location>
</feature>
<evidence type="ECO:0000313" key="2">
    <source>
        <dbReference type="EMBL" id="CAG6677215.1"/>
    </source>
</evidence>
<dbReference type="EMBL" id="HBUF01241800">
    <property type="protein sequence ID" value="CAG6677215.1"/>
    <property type="molecule type" value="Transcribed_RNA"/>
</dbReference>
<accession>A0A8D8SWF0</accession>
<keyword evidence="1" id="KW-0732">Signal</keyword>